<evidence type="ECO:0000313" key="2">
    <source>
        <dbReference type="Proteomes" id="UP001595921"/>
    </source>
</evidence>
<dbReference type="RefSeq" id="WP_267621655.1">
    <property type="nucleotide sequence ID" value="NZ_JAODIW010000006.1"/>
</dbReference>
<dbReference type="AlphaFoldDB" id="A0ABD5PF76"/>
<reference evidence="1 2" key="1">
    <citation type="journal article" date="2019" name="Int. J. Syst. Evol. Microbiol.">
        <title>The Global Catalogue of Microorganisms (GCM) 10K type strain sequencing project: providing services to taxonomists for standard genome sequencing and annotation.</title>
        <authorList>
            <consortium name="The Broad Institute Genomics Platform"/>
            <consortium name="The Broad Institute Genome Sequencing Center for Infectious Disease"/>
            <person name="Wu L."/>
            <person name="Ma J."/>
        </authorList>
    </citation>
    <scope>NUCLEOTIDE SEQUENCE [LARGE SCALE GENOMIC DNA]</scope>
    <source>
        <strain evidence="1 2">CGMCC 1.12553</strain>
    </source>
</reference>
<keyword evidence="2" id="KW-1185">Reference proteome</keyword>
<dbReference type="InterPro" id="IPR046243">
    <property type="entry name" value="DUF6276"/>
</dbReference>
<evidence type="ECO:0000313" key="1">
    <source>
        <dbReference type="EMBL" id="MFC4359540.1"/>
    </source>
</evidence>
<sequence length="131" mass="13924">MDCPHCDGDLVAFAVPEDFRKYAPDETGSATICATCLRVEAAEGEAAGADPDFSAVDDSFPSGRGGVATALLLGKLDSLALNRADISELADEAEQAGADPFLTLDRLASSPTIEPHFDIDRRRPQLEQLME</sequence>
<accession>A0ABD5PF76</accession>
<dbReference type="Proteomes" id="UP001595921">
    <property type="component" value="Unassembled WGS sequence"/>
</dbReference>
<name>A0ABD5PF76_9EURY</name>
<dbReference type="Pfam" id="PF19792">
    <property type="entry name" value="DUF6276"/>
    <property type="match status" value="1"/>
</dbReference>
<gene>
    <name evidence="1" type="ORF">ACFO0N_16480</name>
</gene>
<dbReference type="EMBL" id="JBHSDS010000008">
    <property type="protein sequence ID" value="MFC4359540.1"/>
    <property type="molecule type" value="Genomic_DNA"/>
</dbReference>
<organism evidence="1 2">
    <name type="scientific">Halobium salinum</name>
    <dbReference type="NCBI Taxonomy" id="1364940"/>
    <lineage>
        <taxon>Archaea</taxon>
        <taxon>Methanobacteriati</taxon>
        <taxon>Methanobacteriota</taxon>
        <taxon>Stenosarchaea group</taxon>
        <taxon>Halobacteria</taxon>
        <taxon>Halobacteriales</taxon>
        <taxon>Haloferacaceae</taxon>
        <taxon>Halobium</taxon>
    </lineage>
</organism>
<comment type="caution">
    <text evidence="1">The sequence shown here is derived from an EMBL/GenBank/DDBJ whole genome shotgun (WGS) entry which is preliminary data.</text>
</comment>
<proteinExistence type="predicted"/>
<protein>
    <submittedName>
        <fullName evidence="1">DUF6276 family protein</fullName>
    </submittedName>
</protein>